<dbReference type="RefSeq" id="WP_075066247.1">
    <property type="nucleotide sequence ID" value="NZ_LKAJ02000001.1"/>
</dbReference>
<dbReference type="Proteomes" id="UP000051497">
    <property type="component" value="Unassembled WGS sequence"/>
</dbReference>
<accession>A0A0Q9YNF8</accession>
<protein>
    <recommendedName>
        <fullName evidence="3">Sec translocon accessory complex subunit YajC</fullName>
    </recommendedName>
</protein>
<dbReference type="EMBL" id="LKAJ01000005">
    <property type="protein sequence ID" value="KRG21449.1"/>
    <property type="molecule type" value="Genomic_DNA"/>
</dbReference>
<keyword evidence="9" id="KW-0811">Translocation</keyword>
<feature type="signal peptide" evidence="12">
    <location>
        <begin position="1"/>
        <end position="19"/>
    </location>
</feature>
<dbReference type="GO" id="GO:0015031">
    <property type="term" value="P:protein transport"/>
    <property type="evidence" value="ECO:0007669"/>
    <property type="project" value="UniProtKB-KW"/>
</dbReference>
<feature type="chain" id="PRO_5043129749" description="Sec translocon accessory complex subunit YajC" evidence="12">
    <location>
        <begin position="20"/>
        <end position="119"/>
    </location>
</feature>
<dbReference type="Pfam" id="PF02699">
    <property type="entry name" value="YajC"/>
    <property type="match status" value="1"/>
</dbReference>
<evidence type="ECO:0000256" key="5">
    <source>
        <dbReference type="ARBA" id="ARBA00022475"/>
    </source>
</evidence>
<evidence type="ECO:0000256" key="6">
    <source>
        <dbReference type="ARBA" id="ARBA00022692"/>
    </source>
</evidence>
<dbReference type="AlphaFoldDB" id="A0A0Q9YNF8"/>
<keyword evidence="15" id="KW-1185">Reference proteome</keyword>
<evidence type="ECO:0000313" key="14">
    <source>
        <dbReference type="EMBL" id="MCS5711016.1"/>
    </source>
</evidence>
<dbReference type="PATRIC" id="fig|1590043.3.peg.1659"/>
<evidence type="ECO:0000256" key="4">
    <source>
        <dbReference type="ARBA" id="ARBA00022448"/>
    </source>
</evidence>
<evidence type="ECO:0000256" key="3">
    <source>
        <dbReference type="ARBA" id="ARBA00014962"/>
    </source>
</evidence>
<dbReference type="OrthoDB" id="9811406at2"/>
<reference evidence="13" key="1">
    <citation type="submission" date="2015-09" db="EMBL/GenBank/DDBJ databases">
        <title>Draft Genome Sequences of Two Novel Amoeba-resistant Intranuclear Bacteria, Candidatus Berkiella cookevillensis and Candidatus Berkiella aquae.</title>
        <authorList>
            <person name="Mehari Y.T."/>
            <person name="Arivett B.A."/>
            <person name="Farone A.L."/>
            <person name="Gunderson J.H."/>
            <person name="Farone M.B."/>
        </authorList>
    </citation>
    <scope>NUCLEOTIDE SEQUENCE [LARGE SCALE GENOMIC DNA]</scope>
    <source>
        <strain evidence="13">HT99</strain>
    </source>
</reference>
<keyword evidence="4" id="KW-0813">Transport</keyword>
<reference evidence="14" key="2">
    <citation type="journal article" date="2016" name="Genome Announc.">
        <title>Draft Genome Sequences of Two Novel Amoeba-Resistant Intranuclear Bacteria, 'Candidatus Berkiella cookevillensis' and 'Candidatus Berkiella aquae'.</title>
        <authorList>
            <person name="Mehari Y.T."/>
            <person name="Arivett B.A."/>
            <person name="Farone A.L."/>
            <person name="Gunderson J.H."/>
            <person name="Farone M.B."/>
        </authorList>
    </citation>
    <scope>NUCLEOTIDE SEQUENCE</scope>
    <source>
        <strain evidence="14">HT99</strain>
    </source>
</reference>
<dbReference type="PRINTS" id="PR01853">
    <property type="entry name" value="YAJCTRNLCASE"/>
</dbReference>
<evidence type="ECO:0000256" key="8">
    <source>
        <dbReference type="ARBA" id="ARBA00022989"/>
    </source>
</evidence>
<proteinExistence type="inferred from homology"/>
<dbReference type="SMART" id="SM01323">
    <property type="entry name" value="YajC"/>
    <property type="match status" value="1"/>
</dbReference>
<evidence type="ECO:0000313" key="13">
    <source>
        <dbReference type="EMBL" id="KRG21449.1"/>
    </source>
</evidence>
<evidence type="ECO:0000256" key="12">
    <source>
        <dbReference type="SAM" id="SignalP"/>
    </source>
</evidence>
<dbReference type="InterPro" id="IPR003849">
    <property type="entry name" value="Preprotein_translocase_YajC"/>
</dbReference>
<evidence type="ECO:0000256" key="10">
    <source>
        <dbReference type="ARBA" id="ARBA00023136"/>
    </source>
</evidence>
<keyword evidence="6 11" id="KW-0812">Transmembrane</keyword>
<keyword evidence="8 11" id="KW-1133">Transmembrane helix</keyword>
<comment type="caution">
    <text evidence="13">The sequence shown here is derived from an EMBL/GenBank/DDBJ whole genome shotgun (WGS) entry which is preliminary data.</text>
</comment>
<evidence type="ECO:0000313" key="15">
    <source>
        <dbReference type="Proteomes" id="UP000051497"/>
    </source>
</evidence>
<evidence type="ECO:0000256" key="1">
    <source>
        <dbReference type="ARBA" id="ARBA00004162"/>
    </source>
</evidence>
<organism evidence="13">
    <name type="scientific">Candidatus Berkiella aquae</name>
    <dbReference type="NCBI Taxonomy" id="295108"/>
    <lineage>
        <taxon>Bacteria</taxon>
        <taxon>Pseudomonadati</taxon>
        <taxon>Pseudomonadota</taxon>
        <taxon>Gammaproteobacteria</taxon>
        <taxon>Candidatus Berkiellales</taxon>
        <taxon>Candidatus Berkiellaceae</taxon>
        <taxon>Candidatus Berkiella</taxon>
    </lineage>
</organism>
<keyword evidence="7" id="KW-0653">Protein transport</keyword>
<dbReference type="PANTHER" id="PTHR33909">
    <property type="entry name" value="SEC TRANSLOCON ACCESSORY COMPLEX SUBUNIT YAJC"/>
    <property type="match status" value="1"/>
</dbReference>
<keyword evidence="12" id="KW-0732">Signal</keyword>
<dbReference type="EMBL" id="LKAJ02000001">
    <property type="protein sequence ID" value="MCS5711016.1"/>
    <property type="molecule type" value="Genomic_DNA"/>
</dbReference>
<evidence type="ECO:0000256" key="11">
    <source>
        <dbReference type="SAM" id="Phobius"/>
    </source>
</evidence>
<comment type="subcellular location">
    <subcellularLocation>
        <location evidence="1">Cell membrane</location>
        <topology evidence="1">Single-pass membrane protein</topology>
    </subcellularLocation>
</comment>
<comment type="similarity">
    <text evidence="2">Belongs to the YajC family.</text>
</comment>
<evidence type="ECO:0000256" key="2">
    <source>
        <dbReference type="ARBA" id="ARBA00006742"/>
    </source>
</evidence>
<evidence type="ECO:0000256" key="7">
    <source>
        <dbReference type="ARBA" id="ARBA00022927"/>
    </source>
</evidence>
<dbReference type="PANTHER" id="PTHR33909:SF1">
    <property type="entry name" value="SEC TRANSLOCON ACCESSORY COMPLEX SUBUNIT YAJC"/>
    <property type="match status" value="1"/>
</dbReference>
<dbReference type="NCBIfam" id="TIGR00739">
    <property type="entry name" value="yajC"/>
    <property type="match status" value="1"/>
</dbReference>
<reference evidence="14" key="3">
    <citation type="submission" date="2021-06" db="EMBL/GenBank/DDBJ databases">
        <title>Genomic Description and Analysis of Intracellular Bacteria, Candidatus Berkiella cookevillensis and Candidatus Berkiella aquae.</title>
        <authorList>
            <person name="Kidane D.T."/>
            <person name="Mehari Y.T."/>
            <person name="Rice F.C."/>
            <person name="Arivett B.A."/>
            <person name="Farone A.L."/>
            <person name="Berk S.G."/>
            <person name="Farone M.B."/>
        </authorList>
    </citation>
    <scope>NUCLEOTIDE SEQUENCE</scope>
    <source>
        <strain evidence="14">HT99</strain>
    </source>
</reference>
<name>A0A0Q9YNF8_9GAMM</name>
<feature type="transmembrane region" description="Helical" evidence="11">
    <location>
        <begin position="29"/>
        <end position="48"/>
    </location>
</feature>
<gene>
    <name evidence="14" type="primary">yajC</name>
    <name evidence="14" type="ORF">HT99x_006205</name>
    <name evidence="13" type="ORF">HT99x_01626</name>
</gene>
<dbReference type="GO" id="GO:0005886">
    <property type="term" value="C:plasma membrane"/>
    <property type="evidence" value="ECO:0007669"/>
    <property type="project" value="UniProtKB-SubCell"/>
</dbReference>
<dbReference type="STRING" id="295108.HT99x_01626"/>
<keyword evidence="10 11" id="KW-0472">Membrane</keyword>
<evidence type="ECO:0000256" key="9">
    <source>
        <dbReference type="ARBA" id="ARBA00023010"/>
    </source>
</evidence>
<keyword evidence="5" id="KW-1003">Cell membrane</keyword>
<sequence>MRNALLTLLLVSTSSLCYADAAASAQGPGVMGNILMLGGFLLIFYFMLIRPQSKRAKEHQALVSNIAKDDEVIVNGGILGKVTRITEQFLVIAIADGVEMKVQKQAVSASLPKGTIKSI</sequence>